<evidence type="ECO:0000313" key="2">
    <source>
        <dbReference type="EMBL" id="KAK5113624.1"/>
    </source>
</evidence>
<dbReference type="SUPFAM" id="SSF53474">
    <property type="entry name" value="alpha/beta-Hydrolases"/>
    <property type="match status" value="1"/>
</dbReference>
<reference evidence="2" key="1">
    <citation type="submission" date="2023-08" db="EMBL/GenBank/DDBJ databases">
        <title>Black Yeasts Isolated from many extreme environments.</title>
        <authorList>
            <person name="Coleine C."/>
            <person name="Stajich J.E."/>
            <person name="Selbmann L."/>
        </authorList>
    </citation>
    <scope>NUCLEOTIDE SEQUENCE</scope>
    <source>
        <strain evidence="2">CCFEE 5401</strain>
    </source>
</reference>
<dbReference type="EMBL" id="JAVRRL010000022">
    <property type="protein sequence ID" value="KAK5113624.1"/>
    <property type="molecule type" value="Genomic_DNA"/>
</dbReference>
<dbReference type="AlphaFoldDB" id="A0AAN7TS34"/>
<proteinExistence type="predicted"/>
<dbReference type="PANTHER" id="PTHR42103:SF2">
    <property type="entry name" value="AB HYDROLASE-1 DOMAIN-CONTAINING PROTEIN"/>
    <property type="match status" value="1"/>
</dbReference>
<sequence>MAEPTYSFTIPSITDDTRLDCRIYHPNSLGATTSVRAAVIAHPYAPLGGSYDDAVVLSIVETLLQQDYIAFTFNFRGAGNSEGKTSWSGKPETEDYISLVGLAMHYAEQLSTLINQGTGSTEQSIPPSILLAGYSYGSLVLARLPFIDDIVKRFRAATIGTAAAEIILRARTLAKQNITSLDAKPQPLHNTPRGRFPATESDPSTTRSRDLLVVMGGEETDSSERRRSRDSRRSVDKVVRELPGRIKMHAKQLSDSDRKLHRQKDRHGESAMREKARSSSSPALNVKYLLISPVILPFSSTICPPSFVPTSRAGPAYGSAGSQFLRHPTLAVFGTRDSFTSSKRFRTWAEKQSTLSSSFLWQSVDGAGHFWSEKGVMQVLQERITRFVSKEVVVE</sequence>
<dbReference type="Proteomes" id="UP001310890">
    <property type="component" value="Unassembled WGS sequence"/>
</dbReference>
<feature type="compositionally biased region" description="Basic and acidic residues" evidence="1">
    <location>
        <begin position="266"/>
        <end position="277"/>
    </location>
</feature>
<gene>
    <name evidence="2" type="ORF">LTR62_003251</name>
</gene>
<feature type="compositionally biased region" description="Basic and acidic residues" evidence="1">
    <location>
        <begin position="222"/>
        <end position="244"/>
    </location>
</feature>
<evidence type="ECO:0008006" key="4">
    <source>
        <dbReference type="Google" id="ProtNLM"/>
    </source>
</evidence>
<accession>A0AAN7TS34</accession>
<feature type="region of interest" description="Disordered" evidence="1">
    <location>
        <begin position="181"/>
        <end position="278"/>
    </location>
</feature>
<dbReference type="Gene3D" id="3.40.50.1820">
    <property type="entry name" value="alpha/beta hydrolase"/>
    <property type="match status" value="1"/>
</dbReference>
<name>A0AAN7TS34_9PEZI</name>
<organism evidence="2 3">
    <name type="scientific">Meristemomyces frigidus</name>
    <dbReference type="NCBI Taxonomy" id="1508187"/>
    <lineage>
        <taxon>Eukaryota</taxon>
        <taxon>Fungi</taxon>
        <taxon>Dikarya</taxon>
        <taxon>Ascomycota</taxon>
        <taxon>Pezizomycotina</taxon>
        <taxon>Dothideomycetes</taxon>
        <taxon>Dothideomycetidae</taxon>
        <taxon>Mycosphaerellales</taxon>
        <taxon>Teratosphaeriaceae</taxon>
        <taxon>Meristemomyces</taxon>
    </lineage>
</organism>
<protein>
    <recommendedName>
        <fullName evidence="4">AB hydrolase-1 domain-containing protein</fullName>
    </recommendedName>
</protein>
<comment type="caution">
    <text evidence="2">The sequence shown here is derived from an EMBL/GenBank/DDBJ whole genome shotgun (WGS) entry which is preliminary data.</text>
</comment>
<dbReference type="PANTHER" id="PTHR42103">
    <property type="entry name" value="ALPHA/BETA-HYDROLASES SUPERFAMILY PROTEIN"/>
    <property type="match status" value="1"/>
</dbReference>
<evidence type="ECO:0000313" key="3">
    <source>
        <dbReference type="Proteomes" id="UP001310890"/>
    </source>
</evidence>
<dbReference type="InterPro" id="IPR029058">
    <property type="entry name" value="AB_hydrolase_fold"/>
</dbReference>
<evidence type="ECO:0000256" key="1">
    <source>
        <dbReference type="SAM" id="MobiDB-lite"/>
    </source>
</evidence>